<dbReference type="Proteomes" id="UP000184330">
    <property type="component" value="Unassembled WGS sequence"/>
</dbReference>
<proteinExistence type="predicted"/>
<protein>
    <recommendedName>
        <fullName evidence="1">Heterokaryon incompatibility domain-containing protein</fullName>
    </recommendedName>
</protein>
<dbReference type="Pfam" id="PF06985">
    <property type="entry name" value="HET"/>
    <property type="match status" value="1"/>
</dbReference>
<evidence type="ECO:0000313" key="2">
    <source>
        <dbReference type="EMBL" id="CZR70286.1"/>
    </source>
</evidence>
<dbReference type="PANTHER" id="PTHR24148">
    <property type="entry name" value="ANKYRIN REPEAT DOMAIN-CONTAINING PROTEIN 39 HOMOLOG-RELATED"/>
    <property type="match status" value="1"/>
</dbReference>
<reference evidence="2 3" key="1">
    <citation type="submission" date="2016-03" db="EMBL/GenBank/DDBJ databases">
        <authorList>
            <person name="Ploux O."/>
        </authorList>
    </citation>
    <scope>NUCLEOTIDE SEQUENCE [LARGE SCALE GENOMIC DNA]</scope>
    <source>
        <strain evidence="2 3">UAMH 11012</strain>
    </source>
</reference>
<evidence type="ECO:0000259" key="1">
    <source>
        <dbReference type="Pfam" id="PF06985"/>
    </source>
</evidence>
<dbReference type="PANTHER" id="PTHR24148:SF73">
    <property type="entry name" value="HET DOMAIN PROTEIN (AFU_ORTHOLOGUE AFUA_8G01020)"/>
    <property type="match status" value="1"/>
</dbReference>
<accession>A0A1L7XZ59</accession>
<dbReference type="InterPro" id="IPR052895">
    <property type="entry name" value="HetReg/Transcr_Mod"/>
</dbReference>
<evidence type="ECO:0000313" key="3">
    <source>
        <dbReference type="Proteomes" id="UP000184330"/>
    </source>
</evidence>
<name>A0A1L7XZ59_9HELO</name>
<dbReference type="InterPro" id="IPR010730">
    <property type="entry name" value="HET"/>
</dbReference>
<sequence>MASPLQPLYSKIKDRQIRLCDVAPRISDEPISCKLRTVSLDENIEYDALSYVWGDANDRQVIWVNGLKLHVGRNLATALTFMRADKIRTMWVDAICINQDDIPERNSQVPLMREIYSKATTTVVWLGASDQIYVPLTFARPFLHDRGQMNHEDFISHISRRVGELDLAKLYPNIPPSVFGPMTEQRLDVAVATRIGDCFNHTSTEDPSNYWSRAWTAQEVAVSRNAILQSRDVTVSFKEVEEFSKYIWSAWADQDIVVKMGLRFYLTPPISLGHPPEPLPTVLAEQRHRHATNPRDKVSYEYIVSARRALLCNPR</sequence>
<gene>
    <name evidence="2" type="ORF">PAC_20188</name>
</gene>
<dbReference type="STRING" id="576137.A0A1L7XZ59"/>
<keyword evidence="3" id="KW-1185">Reference proteome</keyword>
<dbReference type="EMBL" id="FJOG01000136">
    <property type="protein sequence ID" value="CZR70286.1"/>
    <property type="molecule type" value="Genomic_DNA"/>
</dbReference>
<organism evidence="2 3">
    <name type="scientific">Phialocephala subalpina</name>
    <dbReference type="NCBI Taxonomy" id="576137"/>
    <lineage>
        <taxon>Eukaryota</taxon>
        <taxon>Fungi</taxon>
        <taxon>Dikarya</taxon>
        <taxon>Ascomycota</taxon>
        <taxon>Pezizomycotina</taxon>
        <taxon>Leotiomycetes</taxon>
        <taxon>Helotiales</taxon>
        <taxon>Mollisiaceae</taxon>
        <taxon>Phialocephala</taxon>
        <taxon>Phialocephala fortinii species complex</taxon>
    </lineage>
</organism>
<dbReference type="OrthoDB" id="3553147at2759"/>
<dbReference type="AlphaFoldDB" id="A0A1L7XZ59"/>
<feature type="domain" description="Heterokaryon incompatibility" evidence="1">
    <location>
        <begin position="46"/>
        <end position="219"/>
    </location>
</feature>